<proteinExistence type="evidence at transcript level"/>
<evidence type="ECO:0000313" key="2">
    <source>
        <dbReference type="EMBL" id="BAC39420.1"/>
    </source>
</evidence>
<organism evidence="2">
    <name type="scientific">Mus musculus</name>
    <name type="common">Mouse</name>
    <dbReference type="NCBI Taxonomy" id="10090"/>
    <lineage>
        <taxon>Eukaryota</taxon>
        <taxon>Metazoa</taxon>
        <taxon>Chordata</taxon>
        <taxon>Craniata</taxon>
        <taxon>Vertebrata</taxon>
        <taxon>Euteleostomi</taxon>
        <taxon>Mammalia</taxon>
        <taxon>Eutheria</taxon>
        <taxon>Euarchontoglires</taxon>
        <taxon>Glires</taxon>
        <taxon>Rodentia</taxon>
        <taxon>Myomorpha</taxon>
        <taxon>Muroidea</taxon>
        <taxon>Muridae</taxon>
        <taxon>Murinae</taxon>
        <taxon>Mus</taxon>
        <taxon>Mus</taxon>
    </lineage>
</organism>
<feature type="region of interest" description="Disordered" evidence="1">
    <location>
        <begin position="1"/>
        <end position="28"/>
    </location>
</feature>
<feature type="region of interest" description="Disordered" evidence="1">
    <location>
        <begin position="92"/>
        <end position="118"/>
    </location>
</feature>
<reference evidence="2" key="7">
    <citation type="journal article" date="2005" name="Science">
        <title>The Transcriptional Landscape of the Mammalian Genome.</title>
        <authorList>
            <consortium name="The FANTOM Consortium"/>
            <consortium name="Riken Genome Exploration Research Group and Genome Science Group (Genome Network Project Core Group)"/>
        </authorList>
    </citation>
    <scope>NUCLEOTIDE SEQUENCE</scope>
    <source>
        <strain evidence="2">C57BL/6J</strain>
        <tissue evidence="2">Kidney</tissue>
    </source>
</reference>
<reference evidence="2" key="4">
    <citation type="journal article" date="2001" name="Nature">
        <title>Functional annotation of a full-length mouse cDNA collection.</title>
        <authorList>
            <consortium name="The RIKEN Genome Exploration Research Group Phase II Team and the FANTOM Consortium"/>
        </authorList>
    </citation>
    <scope>NUCLEOTIDE SEQUENCE</scope>
    <source>
        <strain evidence="2">C57BL/6J</strain>
        <tissue evidence="2">Kidney</tissue>
    </source>
</reference>
<reference evidence="2" key="8">
    <citation type="journal article" date="2005" name="Science">
        <title>Antisense Transcription in the Mammalian Transcriptome.</title>
        <authorList>
            <consortium name="RIKEN Genome Exploration Research Group and Genome Science Group (Genome Network Project Core Group) and the FANTOM Consortium"/>
        </authorList>
    </citation>
    <scope>NUCLEOTIDE SEQUENCE</scope>
    <source>
        <strain evidence="2">C57BL/6J</strain>
        <tissue evidence="2">Kidney</tissue>
    </source>
</reference>
<protein>
    <submittedName>
        <fullName evidence="2">Uncharacterized protein</fullName>
    </submittedName>
</protein>
<name>Q8C3N9_MOUSE</name>
<dbReference type="AlphaFoldDB" id="Q8C3N9"/>
<reference evidence="2" key="5">
    <citation type="journal article" date="2002" name="Nature">
        <title>Analysis of the mouse transcriptome based on functional annotation of 60,770 full-length cDNAs.</title>
        <authorList>
            <consortium name="The FANTOM Consortium and the RIKEN Genome Exploration Research Group Phase I and II Team"/>
        </authorList>
    </citation>
    <scope>NUCLEOTIDE SEQUENCE</scope>
    <source>
        <strain evidence="2">C57BL/6J</strain>
        <tissue evidence="2">Kidney</tissue>
    </source>
</reference>
<evidence type="ECO:0000256" key="1">
    <source>
        <dbReference type="SAM" id="MobiDB-lite"/>
    </source>
</evidence>
<sequence>MVPGSRLRLPRVKREPGSAAGNASNTSAPLRCLRHPNFRLRSLLYQEVTVSKGGMRRDASQLEVGVYARGGVVWVGPEAELGVTLANKKYVGGGTAGRGAGSESGRGYQSGLGVPGLD</sequence>
<reference evidence="2" key="6">
    <citation type="submission" date="2002-04" db="EMBL/GenBank/DDBJ databases">
        <authorList>
            <person name="Adachi J."/>
            <person name="Aizawa K."/>
            <person name="Akimura T."/>
            <person name="Arakawa T."/>
            <person name="Bono H."/>
            <person name="Carninci P."/>
            <person name="Fukuda S."/>
            <person name="Furuno M."/>
            <person name="Hanagaki T."/>
            <person name="Hara A."/>
            <person name="Hashizume W."/>
            <person name="Hayashida K."/>
            <person name="Hayatsu N."/>
            <person name="Hiramoto K."/>
            <person name="Hiraoka T."/>
            <person name="Hirozane T."/>
            <person name="Hori F."/>
            <person name="Imotani K."/>
            <person name="Ishii Y."/>
            <person name="Itoh M."/>
            <person name="Kagawa I."/>
            <person name="Kasukawa T."/>
            <person name="Katoh H."/>
            <person name="Kawai J."/>
            <person name="Kojima Y."/>
            <person name="Kondo S."/>
            <person name="Konno H."/>
            <person name="Kouda M."/>
            <person name="Koya S."/>
            <person name="Kurihara C."/>
            <person name="Matsuyama T."/>
            <person name="Miyazaki A."/>
            <person name="Murata M."/>
            <person name="Nakamura M."/>
            <person name="Nishi K."/>
            <person name="Nomura K."/>
            <person name="Numazaki R."/>
            <person name="Ohno M."/>
            <person name="Ohsato N."/>
            <person name="Okazaki Y."/>
            <person name="Saito R."/>
            <person name="Saitoh H."/>
            <person name="Sakai C."/>
            <person name="Sakai K."/>
            <person name="Sakazume N."/>
            <person name="Sano H."/>
            <person name="Sasaki D."/>
            <person name="Shibata K."/>
            <person name="Shinagawa A."/>
            <person name="Shiraki T."/>
            <person name="Sogabe Y."/>
            <person name="Tagami M."/>
            <person name="Tagawa A."/>
            <person name="Takahashi F."/>
            <person name="Takaku-Akahira S."/>
            <person name="Takeda Y."/>
            <person name="Tanaka T."/>
            <person name="Tomaru A."/>
            <person name="Toya T."/>
            <person name="Yasunishi A."/>
            <person name="Muramatsu M."/>
            <person name="Hayashizaki Y."/>
        </authorList>
    </citation>
    <scope>NUCLEOTIDE SEQUENCE</scope>
    <source>
        <strain evidence="2">C57BL/6J</strain>
        <tissue evidence="2">Kidney</tissue>
    </source>
</reference>
<dbReference type="EMBL" id="AK085311">
    <property type="protein sequence ID" value="BAC39420.1"/>
    <property type="molecule type" value="mRNA"/>
</dbReference>
<accession>Q8C3N9</accession>
<reference evidence="2" key="1">
    <citation type="journal article" date="1999" name="Methods Enzymol.">
        <title>High-efficiency full-length cDNA cloning.</title>
        <authorList>
            <person name="Carninci P."/>
            <person name="Hayashizaki Y."/>
        </authorList>
    </citation>
    <scope>NUCLEOTIDE SEQUENCE</scope>
    <source>
        <strain evidence="2">C57BL/6J</strain>
        <tissue evidence="2">Kidney</tissue>
    </source>
</reference>
<reference evidence="2" key="2">
    <citation type="journal article" date="2000" name="Genome Res.">
        <title>Normalization and subtraction of cap-trapper-selected cDNAs to prepare full-length cDNA libraries for rapid discovery of new genes.</title>
        <authorList>
            <person name="Carninci P."/>
            <person name="Shibata Y."/>
            <person name="Hayatsu N."/>
            <person name="Sugahara Y."/>
            <person name="Shibata K."/>
            <person name="Itoh M."/>
            <person name="Konno H."/>
            <person name="Okazaki Y."/>
            <person name="Muramatsu M."/>
            <person name="Hayashizaki Y."/>
        </authorList>
    </citation>
    <scope>NUCLEOTIDE SEQUENCE</scope>
    <source>
        <strain evidence="2">C57BL/6J</strain>
        <tissue evidence="2">Kidney</tissue>
    </source>
</reference>
<feature type="compositionally biased region" description="Low complexity" evidence="1">
    <location>
        <begin position="17"/>
        <end position="28"/>
    </location>
</feature>
<reference evidence="2" key="3">
    <citation type="journal article" date="2000" name="Genome Res.">
        <title>RIKEN integrated sequence analysis (RISA) system--384-format sequencing pipeline with 384 multicapillary sequencer.</title>
        <authorList>
            <person name="Shibata K."/>
            <person name="Itoh M."/>
            <person name="Aizawa K."/>
            <person name="Nagaoka S."/>
            <person name="Sasaki N."/>
            <person name="Carninci P."/>
            <person name="Konno H."/>
            <person name="Akiyama J."/>
            <person name="Nishi K."/>
            <person name="Kitsunai T."/>
            <person name="Tashiro H."/>
            <person name="Itoh M."/>
            <person name="Sumi N."/>
            <person name="Ishii Y."/>
            <person name="Nakamura S."/>
            <person name="Hazama M."/>
            <person name="Nishine T."/>
            <person name="Harada A."/>
            <person name="Yamamoto R."/>
            <person name="Matsumoto H."/>
            <person name="Sakaguchi S."/>
            <person name="Ikegami T."/>
            <person name="Kashiwagi K."/>
            <person name="Fujiwake S."/>
            <person name="Inoue K."/>
            <person name="Togawa Y."/>
            <person name="Izawa M."/>
            <person name="Ohara E."/>
            <person name="Watahiki M."/>
            <person name="Yoneda Y."/>
            <person name="Ishikawa T."/>
            <person name="Ozawa K."/>
            <person name="Tanaka T."/>
            <person name="Matsuura S."/>
            <person name="Kawai J."/>
            <person name="Okazaki Y."/>
            <person name="Muramatsu M."/>
            <person name="Inoue Y."/>
            <person name="Kira A."/>
            <person name="Hayashizaki Y."/>
        </authorList>
    </citation>
    <scope>NUCLEOTIDE SEQUENCE</scope>
    <source>
        <strain evidence="2">C57BL/6J</strain>
        <tissue evidence="2">Kidney</tissue>
    </source>
</reference>